<sequence length="301" mass="34310">MTLAIIQLIVFQFVLPATLLSLLLWKGTHHCKLHWLVHVVALSMYMTWIFLTGRWDWLGYYFRYLWVVLPLVVFYLSWRKVRHLPFRSGFTRSQKWSFALDGFLLTVFGLYSLFALSSLTTEDEAIELVFPLEDGHYYVGQGGNHPMMNYHNAYLPQQYALDVTQLNAFGFRTKGIYPSELEKYEIYGAELYSPCTGEVLEARNDLPDYTPPESDPTHPEGNYVALSCVGSEAIVFIAHMQEGTVQVEEGMSVEVGDFLGLIGNSGNTTEPHLHIHAEKDGVGVPMRFAGKFLVRNSVVRR</sequence>
<feature type="transmembrane region" description="Helical" evidence="1">
    <location>
        <begin position="98"/>
        <end position="119"/>
    </location>
</feature>
<dbReference type="STRING" id="199441.BkAM31D_22215"/>
<gene>
    <name evidence="3" type="ORF">BkAM31D_22215</name>
</gene>
<dbReference type="InterPro" id="IPR011055">
    <property type="entry name" value="Dup_hybrid_motif"/>
</dbReference>
<organism evidence="3 4">
    <name type="scientific">Halalkalibacter krulwichiae</name>
    <dbReference type="NCBI Taxonomy" id="199441"/>
    <lineage>
        <taxon>Bacteria</taxon>
        <taxon>Bacillati</taxon>
        <taxon>Bacillota</taxon>
        <taxon>Bacilli</taxon>
        <taxon>Bacillales</taxon>
        <taxon>Bacillaceae</taxon>
        <taxon>Halalkalibacter</taxon>
    </lineage>
</organism>
<dbReference type="AlphaFoldDB" id="A0A1X9MKV0"/>
<dbReference type="Gene3D" id="2.70.70.10">
    <property type="entry name" value="Glucose Permease (Domain IIA)"/>
    <property type="match status" value="1"/>
</dbReference>
<feature type="domain" description="M23ase beta-sheet core" evidence="2">
    <location>
        <begin position="188"/>
        <end position="282"/>
    </location>
</feature>
<evidence type="ECO:0000313" key="3">
    <source>
        <dbReference type="EMBL" id="ARK32351.1"/>
    </source>
</evidence>
<name>A0A1X9MKV0_9BACI</name>
<dbReference type="Pfam" id="PF01551">
    <property type="entry name" value="Peptidase_M23"/>
    <property type="match status" value="1"/>
</dbReference>
<evidence type="ECO:0000259" key="2">
    <source>
        <dbReference type="Pfam" id="PF01551"/>
    </source>
</evidence>
<dbReference type="InterPro" id="IPR016047">
    <property type="entry name" value="M23ase_b-sheet_dom"/>
</dbReference>
<feature type="transmembrane region" description="Helical" evidence="1">
    <location>
        <begin position="6"/>
        <end position="25"/>
    </location>
</feature>
<dbReference type="KEGG" id="bkw:BkAM31D_22215"/>
<dbReference type="SUPFAM" id="SSF51261">
    <property type="entry name" value="Duplicated hybrid motif"/>
    <property type="match status" value="1"/>
</dbReference>
<keyword evidence="1" id="KW-0472">Membrane</keyword>
<feature type="transmembrane region" description="Helical" evidence="1">
    <location>
        <begin position="57"/>
        <end position="78"/>
    </location>
</feature>
<evidence type="ECO:0000256" key="1">
    <source>
        <dbReference type="SAM" id="Phobius"/>
    </source>
</evidence>
<protein>
    <submittedName>
        <fullName evidence="3">Peptidase family M23</fullName>
    </submittedName>
</protein>
<dbReference type="RefSeq" id="WP_066157196.1">
    <property type="nucleotide sequence ID" value="NZ_CP020814.1"/>
</dbReference>
<dbReference type="EMBL" id="CP020814">
    <property type="protein sequence ID" value="ARK32351.1"/>
    <property type="molecule type" value="Genomic_DNA"/>
</dbReference>
<accession>A0A1X9MKV0</accession>
<reference evidence="3 4" key="1">
    <citation type="submission" date="2017-04" db="EMBL/GenBank/DDBJ databases">
        <title>Bacillus krulwichiae AM31D Genome sequencing and assembly.</title>
        <authorList>
            <person name="Krulwich T.A."/>
            <person name="Anastor L."/>
            <person name="Ehrlich R."/>
            <person name="Ehrlich G.D."/>
            <person name="Janto B."/>
        </authorList>
    </citation>
    <scope>NUCLEOTIDE SEQUENCE [LARGE SCALE GENOMIC DNA]</scope>
    <source>
        <strain evidence="3 4">AM31D</strain>
    </source>
</reference>
<keyword evidence="1" id="KW-0812">Transmembrane</keyword>
<dbReference type="Proteomes" id="UP000193006">
    <property type="component" value="Chromosome"/>
</dbReference>
<keyword evidence="1" id="KW-1133">Transmembrane helix</keyword>
<dbReference type="CDD" id="cd12797">
    <property type="entry name" value="M23_peptidase"/>
    <property type="match status" value="1"/>
</dbReference>
<evidence type="ECO:0000313" key="4">
    <source>
        <dbReference type="Proteomes" id="UP000193006"/>
    </source>
</evidence>
<keyword evidence="4" id="KW-1185">Reference proteome</keyword>
<proteinExistence type="predicted"/>
<feature type="transmembrane region" description="Helical" evidence="1">
    <location>
        <begin position="32"/>
        <end position="51"/>
    </location>
</feature>